<evidence type="ECO:0000313" key="1">
    <source>
        <dbReference type="EMBL" id="KAI4383894.1"/>
    </source>
</evidence>
<gene>
    <name evidence="1" type="ORF">MLD38_009684</name>
</gene>
<dbReference type="Proteomes" id="UP001057402">
    <property type="component" value="Chromosome 3"/>
</dbReference>
<accession>A0ACB9RYC5</accession>
<sequence length="148" mass="16613">MMCPPGPGVAENGHESDADSNPEESPEYYQPISSVDEDDSRSESPPPPGINNGHIAENGGLIGSDDEDGDEEEEEEEEEARRESYEAARERAFREEELRRRAPLDEGSARRVMEAMRGVSFGGETPEWARAVPEDQWIQRLRSLRPTR</sequence>
<proteinExistence type="predicted"/>
<comment type="caution">
    <text evidence="1">The sequence shown here is derived from an EMBL/GenBank/DDBJ whole genome shotgun (WGS) entry which is preliminary data.</text>
</comment>
<dbReference type="EMBL" id="CM042882">
    <property type="protein sequence ID" value="KAI4383894.1"/>
    <property type="molecule type" value="Genomic_DNA"/>
</dbReference>
<name>A0ACB9RYC5_9MYRT</name>
<organism evidence="1 2">
    <name type="scientific">Melastoma candidum</name>
    <dbReference type="NCBI Taxonomy" id="119954"/>
    <lineage>
        <taxon>Eukaryota</taxon>
        <taxon>Viridiplantae</taxon>
        <taxon>Streptophyta</taxon>
        <taxon>Embryophyta</taxon>
        <taxon>Tracheophyta</taxon>
        <taxon>Spermatophyta</taxon>
        <taxon>Magnoliopsida</taxon>
        <taxon>eudicotyledons</taxon>
        <taxon>Gunneridae</taxon>
        <taxon>Pentapetalae</taxon>
        <taxon>rosids</taxon>
        <taxon>malvids</taxon>
        <taxon>Myrtales</taxon>
        <taxon>Melastomataceae</taxon>
        <taxon>Melastomatoideae</taxon>
        <taxon>Melastomateae</taxon>
        <taxon>Melastoma</taxon>
    </lineage>
</organism>
<reference evidence="2" key="1">
    <citation type="journal article" date="2023" name="Front. Plant Sci.">
        <title>Chromosomal-level genome assembly of Melastoma candidum provides insights into trichome evolution.</title>
        <authorList>
            <person name="Zhong Y."/>
            <person name="Wu W."/>
            <person name="Sun C."/>
            <person name="Zou P."/>
            <person name="Liu Y."/>
            <person name="Dai S."/>
            <person name="Zhou R."/>
        </authorList>
    </citation>
    <scope>NUCLEOTIDE SEQUENCE [LARGE SCALE GENOMIC DNA]</scope>
</reference>
<protein>
    <submittedName>
        <fullName evidence="1">Uncharacterized protein</fullName>
    </submittedName>
</protein>
<keyword evidence="2" id="KW-1185">Reference proteome</keyword>
<evidence type="ECO:0000313" key="2">
    <source>
        <dbReference type="Proteomes" id="UP001057402"/>
    </source>
</evidence>